<evidence type="ECO:0000256" key="8">
    <source>
        <dbReference type="ARBA" id="ARBA00023002"/>
    </source>
</evidence>
<evidence type="ECO:0000313" key="11">
    <source>
        <dbReference type="EMBL" id="GFP21125.1"/>
    </source>
</evidence>
<keyword evidence="6 9" id="KW-0288">FMN</keyword>
<dbReference type="UniPathway" id="UPA00070"/>
<evidence type="ECO:0000313" key="12">
    <source>
        <dbReference type="Proteomes" id="UP000580051"/>
    </source>
</evidence>
<dbReference type="SUPFAM" id="SSF51395">
    <property type="entry name" value="FMN-linked oxidoreductases"/>
    <property type="match status" value="1"/>
</dbReference>
<comment type="catalytic activity">
    <reaction evidence="9">
        <text>(S)-dihydroorotate + A = orotate + AH2</text>
        <dbReference type="Rhea" id="RHEA:18073"/>
        <dbReference type="ChEBI" id="CHEBI:13193"/>
        <dbReference type="ChEBI" id="CHEBI:17499"/>
        <dbReference type="ChEBI" id="CHEBI:30839"/>
        <dbReference type="ChEBI" id="CHEBI:30864"/>
    </reaction>
</comment>
<feature type="binding site" evidence="9">
    <location>
        <begin position="194"/>
        <end position="195"/>
    </location>
    <ligand>
        <name>substrate</name>
    </ligand>
</feature>
<comment type="function">
    <text evidence="9">Catalyzes the conversion of dihydroorotate to orotate.</text>
</comment>
<sequence length="323" mass="35410">MRKDEINLEVHLGRLILKNPVLVASGTFSYEYTELIDISKLGAVVTKAVTLRKRRGNRPPRTWETSCGLLNSIGLENPGVEHFLEKDLPRWRRWPVKLIVNVAGETVEEYAELARILDGAEGVDALEANISCPNIREGGIFFGVNPEMSYRVISAMRSRTSKPLIAKLTPNVTDIVSIARACVEAGAEILSLINTLRGLAIDPDTFRPRLGEGFGGLSGPAIKPVAVGMIHQVYRALDVPLIGIGGILDYRDAVEFFLAGARAVAVGTGNFINPRIPLEIIEGLTKFLEEKGMRGVEDLVGKVRFEVGATWPRFPRTEGELTI</sequence>
<dbReference type="PROSITE" id="PS00912">
    <property type="entry name" value="DHODEHASE_2"/>
    <property type="match status" value="1"/>
</dbReference>
<dbReference type="InterPro" id="IPR012135">
    <property type="entry name" value="Dihydroorotate_DH_1_2"/>
</dbReference>
<evidence type="ECO:0000256" key="4">
    <source>
        <dbReference type="ARBA" id="ARBA00022490"/>
    </source>
</evidence>
<feature type="binding site" evidence="9">
    <location>
        <position position="101"/>
    </location>
    <ligand>
        <name>FMN</name>
        <dbReference type="ChEBI" id="CHEBI:58210"/>
    </ligand>
</feature>
<feature type="binding site" evidence="9">
    <location>
        <position position="219"/>
    </location>
    <ligand>
        <name>FMN</name>
        <dbReference type="ChEBI" id="CHEBI:58210"/>
    </ligand>
</feature>
<dbReference type="GO" id="GO:0006207">
    <property type="term" value="P:'de novo' pyrimidine nucleobase biosynthetic process"/>
    <property type="evidence" value="ECO:0007669"/>
    <property type="project" value="InterPro"/>
</dbReference>
<evidence type="ECO:0000256" key="6">
    <source>
        <dbReference type="ARBA" id="ARBA00022643"/>
    </source>
</evidence>
<dbReference type="EMBL" id="BLRV01000019">
    <property type="protein sequence ID" value="GFP21125.1"/>
    <property type="molecule type" value="Genomic_DNA"/>
</dbReference>
<reference evidence="11 12" key="1">
    <citation type="journal article" date="2020" name="Front. Microbiol.">
        <title>Single-cell genomics of novel Actinobacteria with the Wood-Ljungdahl pathway discovered in a serpentinizing system.</title>
        <authorList>
            <person name="Merino N."/>
            <person name="Kawai M."/>
            <person name="Boyd E.S."/>
            <person name="Colman D.R."/>
            <person name="McGlynn S.E."/>
            <person name="Nealson K.H."/>
            <person name="Kurokawa K."/>
            <person name="Hongoh Y."/>
        </authorList>
    </citation>
    <scope>NUCLEOTIDE SEQUENCE [LARGE SCALE GENOMIC DNA]</scope>
    <source>
        <strain evidence="11 12">S06</strain>
    </source>
</reference>
<comment type="caution">
    <text evidence="11">The sequence shown here is derived from an EMBL/GenBank/DDBJ whole genome shotgun (WGS) entry which is preliminary data.</text>
</comment>
<evidence type="ECO:0000256" key="9">
    <source>
        <dbReference type="HAMAP-Rule" id="MF_00224"/>
    </source>
</evidence>
<dbReference type="Pfam" id="PF01180">
    <property type="entry name" value="DHO_dh"/>
    <property type="match status" value="1"/>
</dbReference>
<feature type="domain" description="Dihydroorotate dehydrogenase catalytic" evidence="10">
    <location>
        <begin position="8"/>
        <end position="288"/>
    </location>
</feature>
<name>A0A6V8NLL5_9ACTN</name>
<comment type="pathway">
    <text evidence="2 9">Pyrimidine metabolism; UMP biosynthesis via de novo pathway.</text>
</comment>
<proteinExistence type="inferred from homology"/>
<protein>
    <recommendedName>
        <fullName evidence="9">Dihydroorotate dehydrogenase</fullName>
        <shortName evidence="9">DHOD</shortName>
        <shortName evidence="9">DHODase</shortName>
        <shortName evidence="9">DHOdehase</shortName>
        <ecNumber evidence="9">1.3.-.-</ecNumber>
    </recommendedName>
</protein>
<feature type="binding site" evidence="9">
    <location>
        <position position="193"/>
    </location>
    <ligand>
        <name>FMN</name>
        <dbReference type="ChEBI" id="CHEBI:58210"/>
    </ligand>
</feature>
<feature type="binding site" evidence="9">
    <location>
        <position position="47"/>
    </location>
    <ligand>
        <name>substrate</name>
    </ligand>
</feature>
<keyword evidence="5 9" id="KW-0285">Flavoprotein</keyword>
<dbReference type="AlphaFoldDB" id="A0A6V8NLL5"/>
<keyword evidence="4 9" id="KW-0963">Cytoplasm</keyword>
<dbReference type="NCBIfam" id="TIGR01037">
    <property type="entry name" value="pyrD_sub1_fam"/>
    <property type="match status" value="1"/>
</dbReference>
<keyword evidence="8 9" id="KW-0560">Oxidoreductase</keyword>
<keyword evidence="7 9" id="KW-0665">Pyrimidine biosynthesis</keyword>
<feature type="binding site" evidence="9">
    <location>
        <position position="129"/>
    </location>
    <ligand>
        <name>substrate</name>
    </ligand>
</feature>
<dbReference type="FunFam" id="3.20.20.70:FF:000027">
    <property type="entry name" value="Dihydropyrimidine dehydrogenase [NADP(+)]"/>
    <property type="match status" value="1"/>
</dbReference>
<dbReference type="GO" id="GO:0044205">
    <property type="term" value="P:'de novo' UMP biosynthetic process"/>
    <property type="evidence" value="ECO:0007669"/>
    <property type="project" value="UniProtKB-UniRule"/>
</dbReference>
<dbReference type="InterPro" id="IPR013785">
    <property type="entry name" value="Aldolase_TIM"/>
</dbReference>
<feature type="binding site" evidence="9">
    <location>
        <position position="167"/>
    </location>
    <ligand>
        <name>FMN</name>
        <dbReference type="ChEBI" id="CHEBI:58210"/>
    </ligand>
</feature>
<dbReference type="Gene3D" id="3.20.20.70">
    <property type="entry name" value="Aldolase class I"/>
    <property type="match status" value="1"/>
</dbReference>
<dbReference type="PANTHER" id="PTHR48109">
    <property type="entry name" value="DIHYDROOROTATE DEHYDROGENASE (QUINONE), MITOCHONDRIAL-RELATED"/>
    <property type="match status" value="1"/>
</dbReference>
<comment type="similarity">
    <text evidence="3 9">Belongs to the dihydroorotate dehydrogenase family. Type 1 subfamily.</text>
</comment>
<dbReference type="InterPro" id="IPR033888">
    <property type="entry name" value="DHOD_1B"/>
</dbReference>
<dbReference type="CDD" id="cd04740">
    <property type="entry name" value="DHOD_1B_like"/>
    <property type="match status" value="1"/>
</dbReference>
<feature type="binding site" evidence="9">
    <location>
        <position position="25"/>
    </location>
    <ligand>
        <name>FMN</name>
        <dbReference type="ChEBI" id="CHEBI:58210"/>
    </ligand>
</feature>
<evidence type="ECO:0000259" key="10">
    <source>
        <dbReference type="Pfam" id="PF01180"/>
    </source>
</evidence>
<evidence type="ECO:0000256" key="3">
    <source>
        <dbReference type="ARBA" id="ARBA00008008"/>
    </source>
</evidence>
<organism evidence="11 12">
    <name type="scientific">Candidatus Hakubella thermalkaliphila</name>
    <dbReference type="NCBI Taxonomy" id="2754717"/>
    <lineage>
        <taxon>Bacteria</taxon>
        <taxon>Bacillati</taxon>
        <taxon>Actinomycetota</taxon>
        <taxon>Actinomycetota incertae sedis</taxon>
        <taxon>Candidatus Hakubellales</taxon>
        <taxon>Candidatus Hakubellaceae</taxon>
        <taxon>Candidatus Hakubella</taxon>
    </lineage>
</organism>
<accession>A0A6V8NLL5</accession>
<dbReference type="Proteomes" id="UP000580051">
    <property type="component" value="Unassembled WGS sequence"/>
</dbReference>
<feature type="binding site" evidence="9">
    <location>
        <begin position="71"/>
        <end position="75"/>
    </location>
    <ligand>
        <name>substrate</name>
    </ligand>
</feature>
<feature type="active site" description="Nucleophile" evidence="9">
    <location>
        <position position="132"/>
    </location>
</feature>
<dbReference type="EC" id="1.3.-.-" evidence="9"/>
<dbReference type="PIRSF" id="PIRSF000164">
    <property type="entry name" value="DHO_oxidase"/>
    <property type="match status" value="1"/>
</dbReference>
<evidence type="ECO:0000256" key="2">
    <source>
        <dbReference type="ARBA" id="ARBA00004725"/>
    </source>
</evidence>
<feature type="binding site" evidence="9">
    <location>
        <begin position="245"/>
        <end position="246"/>
    </location>
    <ligand>
        <name>FMN</name>
        <dbReference type="ChEBI" id="CHEBI:58210"/>
    </ligand>
</feature>
<evidence type="ECO:0000256" key="7">
    <source>
        <dbReference type="ARBA" id="ARBA00022975"/>
    </source>
</evidence>
<dbReference type="RefSeq" id="WP_258187096.1">
    <property type="nucleotide sequence ID" value="NZ_BLRV01000019.1"/>
</dbReference>
<feature type="binding site" evidence="9">
    <location>
        <begin position="47"/>
        <end position="48"/>
    </location>
    <ligand>
        <name>FMN</name>
        <dbReference type="ChEBI" id="CHEBI:58210"/>
    </ligand>
</feature>
<dbReference type="HAMAP" id="MF_00224">
    <property type="entry name" value="DHO_dh_type1"/>
    <property type="match status" value="1"/>
</dbReference>
<feature type="binding site" evidence="9">
    <location>
        <begin position="267"/>
        <end position="268"/>
    </location>
    <ligand>
        <name>FMN</name>
        <dbReference type="ChEBI" id="CHEBI:58210"/>
    </ligand>
</feature>
<dbReference type="InterPro" id="IPR024920">
    <property type="entry name" value="Dihydroorotate_DH_1"/>
</dbReference>
<dbReference type="GO" id="GO:0005737">
    <property type="term" value="C:cytoplasm"/>
    <property type="evidence" value="ECO:0007669"/>
    <property type="project" value="UniProtKB-SubCell"/>
</dbReference>
<dbReference type="InterPro" id="IPR050074">
    <property type="entry name" value="DHO_dehydrogenase"/>
</dbReference>
<dbReference type="InterPro" id="IPR005720">
    <property type="entry name" value="Dihydroorotate_DH_cat"/>
</dbReference>
<evidence type="ECO:0000256" key="5">
    <source>
        <dbReference type="ARBA" id="ARBA00022630"/>
    </source>
</evidence>
<evidence type="ECO:0000256" key="1">
    <source>
        <dbReference type="ARBA" id="ARBA00004496"/>
    </source>
</evidence>
<dbReference type="PROSITE" id="PS00911">
    <property type="entry name" value="DHODEHASE_1"/>
    <property type="match status" value="1"/>
</dbReference>
<dbReference type="PANTHER" id="PTHR48109:SF1">
    <property type="entry name" value="DIHYDROOROTATE DEHYDROGENASE (FUMARATE)"/>
    <property type="match status" value="1"/>
</dbReference>
<dbReference type="InterPro" id="IPR049622">
    <property type="entry name" value="Dihydroorotate_DH_I"/>
</dbReference>
<gene>
    <name evidence="9" type="primary">pyrD</name>
    <name evidence="11" type="ORF">HKBW3S06_00351</name>
</gene>
<feature type="binding site" evidence="9">
    <location>
        <position position="129"/>
    </location>
    <ligand>
        <name>FMN</name>
        <dbReference type="ChEBI" id="CHEBI:58210"/>
    </ligand>
</feature>
<dbReference type="NCBIfam" id="NF005574">
    <property type="entry name" value="PRK07259.1"/>
    <property type="match status" value="1"/>
</dbReference>
<dbReference type="InterPro" id="IPR001295">
    <property type="entry name" value="Dihydroorotate_DH_CS"/>
</dbReference>
<dbReference type="GO" id="GO:0004152">
    <property type="term" value="F:dihydroorotate dehydrogenase activity"/>
    <property type="evidence" value="ECO:0007669"/>
    <property type="project" value="UniProtKB-UniRule"/>
</dbReference>
<comment type="cofactor">
    <cofactor evidence="9">
        <name>FMN</name>
        <dbReference type="ChEBI" id="CHEBI:58210"/>
    </cofactor>
    <text evidence="9">Binds 1 FMN per subunit.</text>
</comment>
<comment type="subcellular location">
    <subcellularLocation>
        <location evidence="1 9">Cytoplasm</location>
    </subcellularLocation>
</comment>